<evidence type="ECO:0000256" key="3">
    <source>
        <dbReference type="ARBA" id="ARBA00004496"/>
    </source>
</evidence>
<keyword evidence="6" id="KW-0004">4Fe-4S</keyword>
<dbReference type="Pfam" id="PF08447">
    <property type="entry name" value="PAS_3"/>
    <property type="match status" value="1"/>
</dbReference>
<dbReference type="InterPro" id="IPR000014">
    <property type="entry name" value="PAS"/>
</dbReference>
<keyword evidence="11" id="KW-0902">Two-component regulatory system</keyword>
<keyword evidence="9 17" id="KW-0418">Kinase</keyword>
<name>W0SFN3_9PROT</name>
<feature type="domain" description="PAS" evidence="15">
    <location>
        <begin position="191"/>
        <end position="267"/>
    </location>
</feature>
<reference evidence="17 18" key="1">
    <citation type="journal article" date="2014" name="Syst. Appl. Microbiol.">
        <title>Complete genomes of freshwater sulfur oxidizers Sulfuricella denitrificans skB26 and Sulfuritalea hydrogenivorans sk43H: genetic insights into the sulfur oxidation pathway of betaproteobacteria.</title>
        <authorList>
            <person name="Watanabe T."/>
            <person name="Kojima H."/>
            <person name="Fukui M."/>
        </authorList>
    </citation>
    <scope>NUCLEOTIDE SEQUENCE [LARGE SCALE GENOMIC DNA]</scope>
    <source>
        <strain evidence="17">DSM22779</strain>
    </source>
</reference>
<evidence type="ECO:0000256" key="7">
    <source>
        <dbReference type="ARBA" id="ARBA00022490"/>
    </source>
</evidence>
<dbReference type="InterPro" id="IPR013655">
    <property type="entry name" value="PAS_fold_3"/>
</dbReference>
<protein>
    <recommendedName>
        <fullName evidence="5">Oxygen sensor histidine kinase NreB</fullName>
        <ecNumber evidence="4">2.7.13.3</ecNumber>
    </recommendedName>
    <alternativeName>
        <fullName evidence="14">Nitrogen regulation protein B</fullName>
    </alternativeName>
</protein>
<dbReference type="OrthoDB" id="9813412at2"/>
<dbReference type="SMART" id="SM00086">
    <property type="entry name" value="PAC"/>
    <property type="match status" value="2"/>
</dbReference>
<dbReference type="RefSeq" id="WP_041098656.1">
    <property type="nucleotide sequence ID" value="NZ_AP012547.1"/>
</dbReference>
<evidence type="ECO:0000256" key="2">
    <source>
        <dbReference type="ARBA" id="ARBA00001966"/>
    </source>
</evidence>
<dbReference type="Pfam" id="PF00989">
    <property type="entry name" value="PAS"/>
    <property type="match status" value="1"/>
</dbReference>
<evidence type="ECO:0000256" key="8">
    <source>
        <dbReference type="ARBA" id="ARBA00022679"/>
    </source>
</evidence>
<comment type="subcellular location">
    <subcellularLocation>
        <location evidence="3">Cytoplasm</location>
    </subcellularLocation>
</comment>
<comment type="catalytic activity">
    <reaction evidence="1">
        <text>ATP + protein L-histidine = ADP + protein N-phospho-L-histidine.</text>
        <dbReference type="EC" id="2.7.13.3"/>
    </reaction>
</comment>
<evidence type="ECO:0000256" key="1">
    <source>
        <dbReference type="ARBA" id="ARBA00000085"/>
    </source>
</evidence>
<comment type="function">
    <text evidence="13">Member of the two-component regulatory system NreB/NreC involved in the control of dissimilatory nitrate/nitrite reduction in response to oxygen. NreB functions as a direct oxygen sensor histidine kinase which is autophosphorylated, in the absence of oxygen, probably at the conserved histidine residue, and transfers its phosphate group probably to a conserved aspartate residue of NreC. NreB/NreC activates the expression of the nitrate (narGHJI) and nitrite (nir) reductase operons, as well as the putative nitrate transporter gene narT.</text>
</comment>
<dbReference type="Gene3D" id="1.20.5.1930">
    <property type="match status" value="1"/>
</dbReference>
<dbReference type="InterPro" id="IPR035965">
    <property type="entry name" value="PAS-like_dom_sf"/>
</dbReference>
<evidence type="ECO:0000256" key="4">
    <source>
        <dbReference type="ARBA" id="ARBA00012438"/>
    </source>
</evidence>
<dbReference type="PANTHER" id="PTHR24421:SF58">
    <property type="entry name" value="SIGNAL TRANSDUCTION HISTIDINE-PROTEIN KINASE_PHOSPHATASE UHPB"/>
    <property type="match status" value="1"/>
</dbReference>
<dbReference type="SMART" id="SM00091">
    <property type="entry name" value="PAS"/>
    <property type="match status" value="2"/>
</dbReference>
<feature type="domain" description="PAS" evidence="15">
    <location>
        <begin position="66"/>
        <end position="136"/>
    </location>
</feature>
<accession>W0SFN3</accession>
<dbReference type="InterPro" id="IPR003594">
    <property type="entry name" value="HATPase_dom"/>
</dbReference>
<dbReference type="STRING" id="1223802.SUTH_01788"/>
<keyword evidence="7" id="KW-0963">Cytoplasm</keyword>
<dbReference type="EC" id="2.7.13.3" evidence="4"/>
<dbReference type="PRINTS" id="PR00344">
    <property type="entry name" value="BCTRLSENSOR"/>
</dbReference>
<dbReference type="Pfam" id="PF02518">
    <property type="entry name" value="HATPase_c"/>
    <property type="match status" value="1"/>
</dbReference>
<proteinExistence type="predicted"/>
<evidence type="ECO:0000256" key="14">
    <source>
        <dbReference type="ARBA" id="ARBA00030800"/>
    </source>
</evidence>
<dbReference type="PROSITE" id="PS50112">
    <property type="entry name" value="PAS"/>
    <property type="match status" value="2"/>
</dbReference>
<dbReference type="GO" id="GO:0016020">
    <property type="term" value="C:membrane"/>
    <property type="evidence" value="ECO:0007669"/>
    <property type="project" value="InterPro"/>
</dbReference>
<dbReference type="SUPFAM" id="SSF55874">
    <property type="entry name" value="ATPase domain of HSP90 chaperone/DNA topoisomerase II/histidine kinase"/>
    <property type="match status" value="1"/>
</dbReference>
<dbReference type="GO" id="GO:0046983">
    <property type="term" value="F:protein dimerization activity"/>
    <property type="evidence" value="ECO:0007669"/>
    <property type="project" value="InterPro"/>
</dbReference>
<organism evidence="17 18">
    <name type="scientific">Sulfuritalea hydrogenivorans sk43H</name>
    <dbReference type="NCBI Taxonomy" id="1223802"/>
    <lineage>
        <taxon>Bacteria</taxon>
        <taxon>Pseudomonadati</taxon>
        <taxon>Pseudomonadota</taxon>
        <taxon>Betaproteobacteria</taxon>
        <taxon>Nitrosomonadales</taxon>
        <taxon>Sterolibacteriaceae</taxon>
        <taxon>Sulfuritalea</taxon>
    </lineage>
</organism>
<dbReference type="KEGG" id="shd:SUTH_01788"/>
<evidence type="ECO:0000256" key="13">
    <source>
        <dbReference type="ARBA" id="ARBA00024827"/>
    </source>
</evidence>
<evidence type="ECO:0000256" key="11">
    <source>
        <dbReference type="ARBA" id="ARBA00023012"/>
    </source>
</evidence>
<dbReference type="Proteomes" id="UP000031637">
    <property type="component" value="Chromosome"/>
</dbReference>
<dbReference type="InterPro" id="IPR036890">
    <property type="entry name" value="HATPase_C_sf"/>
</dbReference>
<dbReference type="InterPro" id="IPR004358">
    <property type="entry name" value="Sig_transdc_His_kin-like_C"/>
</dbReference>
<evidence type="ECO:0000256" key="5">
    <source>
        <dbReference type="ARBA" id="ARBA00017322"/>
    </source>
</evidence>
<dbReference type="InterPro" id="IPR013767">
    <property type="entry name" value="PAS_fold"/>
</dbReference>
<dbReference type="PANTHER" id="PTHR24421">
    <property type="entry name" value="NITRATE/NITRITE SENSOR PROTEIN NARX-RELATED"/>
    <property type="match status" value="1"/>
</dbReference>
<keyword evidence="18" id="KW-1185">Reference proteome</keyword>
<dbReference type="InterPro" id="IPR001610">
    <property type="entry name" value="PAC"/>
</dbReference>
<keyword evidence="12" id="KW-0411">Iron-sulfur</keyword>
<evidence type="ECO:0000313" key="18">
    <source>
        <dbReference type="Proteomes" id="UP000031637"/>
    </source>
</evidence>
<dbReference type="CDD" id="cd00130">
    <property type="entry name" value="PAS"/>
    <property type="match status" value="2"/>
</dbReference>
<dbReference type="GO" id="GO:0051539">
    <property type="term" value="F:4 iron, 4 sulfur cluster binding"/>
    <property type="evidence" value="ECO:0007669"/>
    <property type="project" value="UniProtKB-KW"/>
</dbReference>
<dbReference type="GO" id="GO:0000155">
    <property type="term" value="F:phosphorelay sensor kinase activity"/>
    <property type="evidence" value="ECO:0007669"/>
    <property type="project" value="InterPro"/>
</dbReference>
<evidence type="ECO:0000256" key="6">
    <source>
        <dbReference type="ARBA" id="ARBA00022485"/>
    </source>
</evidence>
<dbReference type="Gene3D" id="3.30.565.10">
    <property type="entry name" value="Histidine kinase-like ATPase, C-terminal domain"/>
    <property type="match status" value="1"/>
</dbReference>
<evidence type="ECO:0000259" key="16">
    <source>
        <dbReference type="PROSITE" id="PS50113"/>
    </source>
</evidence>
<evidence type="ECO:0000256" key="12">
    <source>
        <dbReference type="ARBA" id="ARBA00023014"/>
    </source>
</evidence>
<gene>
    <name evidence="17" type="ORF">SUTH_01788</name>
</gene>
<sequence>MKKERALQKTAAELRREAEARLGQFPGRGGTGRTDAELLHELQVHQIELEMQNETLRQSQIALEESRDRYVDFYDFAPVGYLTLNEQGLITELNLAGAEILGAARSKLVRSRFSPSVAPEHRDRWHQHFTNTLHNQSKLRCELELVRPDGARVDVLVSSVRLTREEHAPVLRVALTDISERKQADDALKASQQRFLDIVNTTEGIVWEADATSFDFSFVSRQAERLLGHPIEDWLKPGFWVEHLHPDDKAWVPEYCASFTRQMVPHDFEYRLIAEDGRVVWLHDIVTVVAENGAPRWLRGIMVDISRNKKVEGQLREMAASLEATVEERTLRLRRLAAQLTVTEERERRMLAQDLHDNLGQLLAVIKIKLTSLAGNELQPEIDKVVALVDQAEQSARSITLELSPPILHRLGLMPALEWLGDEIERVYGISVEVDGSACESGLGPELEAVLYRATRELLINVAKHAKVHRARVSVMCDEGELILCVSDDGCGFDRNAHGGPLSGQRSFGLSSIYERIVNLGGAMEVDSSPGNGTTINLRVPCRNDLKGVS</sequence>
<feature type="domain" description="PAC" evidence="16">
    <location>
        <begin position="139"/>
        <end position="190"/>
    </location>
</feature>
<evidence type="ECO:0000259" key="15">
    <source>
        <dbReference type="PROSITE" id="PS50112"/>
    </source>
</evidence>
<dbReference type="InterPro" id="IPR050482">
    <property type="entry name" value="Sensor_HK_TwoCompSys"/>
</dbReference>
<keyword evidence="8" id="KW-0808">Transferase</keyword>
<dbReference type="AlphaFoldDB" id="W0SFN3"/>
<dbReference type="NCBIfam" id="TIGR00229">
    <property type="entry name" value="sensory_box"/>
    <property type="match status" value="2"/>
</dbReference>
<dbReference type="InterPro" id="IPR000700">
    <property type="entry name" value="PAS-assoc_C"/>
</dbReference>
<dbReference type="Gene3D" id="3.30.450.20">
    <property type="entry name" value="PAS domain"/>
    <property type="match status" value="2"/>
</dbReference>
<dbReference type="HOGENOM" id="CLU_000445_114_0_4"/>
<evidence type="ECO:0000256" key="9">
    <source>
        <dbReference type="ARBA" id="ARBA00022777"/>
    </source>
</evidence>
<comment type="cofactor">
    <cofactor evidence="2">
        <name>[4Fe-4S] cluster</name>
        <dbReference type="ChEBI" id="CHEBI:49883"/>
    </cofactor>
</comment>
<dbReference type="SUPFAM" id="SSF55785">
    <property type="entry name" value="PYP-like sensor domain (PAS domain)"/>
    <property type="match status" value="2"/>
</dbReference>
<dbReference type="PROSITE" id="PS50113">
    <property type="entry name" value="PAC"/>
    <property type="match status" value="2"/>
</dbReference>
<feature type="domain" description="PAC" evidence="16">
    <location>
        <begin position="266"/>
        <end position="317"/>
    </location>
</feature>
<dbReference type="CDD" id="cd16917">
    <property type="entry name" value="HATPase_UhpB-NarQ-NarX-like"/>
    <property type="match status" value="1"/>
</dbReference>
<keyword evidence="10" id="KW-0408">Iron</keyword>
<dbReference type="Pfam" id="PF07730">
    <property type="entry name" value="HisKA_3"/>
    <property type="match status" value="1"/>
</dbReference>
<dbReference type="GO" id="GO:0005737">
    <property type="term" value="C:cytoplasm"/>
    <property type="evidence" value="ECO:0007669"/>
    <property type="project" value="UniProtKB-SubCell"/>
</dbReference>
<evidence type="ECO:0000313" key="17">
    <source>
        <dbReference type="EMBL" id="BAO29580.1"/>
    </source>
</evidence>
<dbReference type="SMART" id="SM00387">
    <property type="entry name" value="HATPase_c"/>
    <property type="match status" value="1"/>
</dbReference>
<evidence type="ECO:0000256" key="10">
    <source>
        <dbReference type="ARBA" id="ARBA00023004"/>
    </source>
</evidence>
<dbReference type="InterPro" id="IPR011712">
    <property type="entry name" value="Sig_transdc_His_kin_sub3_dim/P"/>
</dbReference>
<dbReference type="EMBL" id="AP012547">
    <property type="protein sequence ID" value="BAO29580.1"/>
    <property type="molecule type" value="Genomic_DNA"/>
</dbReference>
<keyword evidence="6" id="KW-0479">Metal-binding</keyword>